<dbReference type="InterPro" id="IPR015943">
    <property type="entry name" value="WD40/YVTN_repeat-like_dom_sf"/>
</dbReference>
<organism evidence="1 2">
    <name type="scientific">Psychrobacillus glaciei</name>
    <dbReference type="NCBI Taxonomy" id="2283160"/>
    <lineage>
        <taxon>Bacteria</taxon>
        <taxon>Bacillati</taxon>
        <taxon>Bacillota</taxon>
        <taxon>Bacilli</taxon>
        <taxon>Bacillales</taxon>
        <taxon>Bacillaceae</taxon>
        <taxon>Psychrobacillus</taxon>
    </lineage>
</organism>
<gene>
    <name evidence="1" type="ORF">PB01_08680</name>
</gene>
<dbReference type="EMBL" id="CP031223">
    <property type="protein sequence ID" value="QFF98901.1"/>
    <property type="molecule type" value="Genomic_DNA"/>
</dbReference>
<dbReference type="Proteomes" id="UP000325517">
    <property type="component" value="Chromosome"/>
</dbReference>
<dbReference type="AlphaFoldDB" id="A0A5J6SLV0"/>
<dbReference type="Gene3D" id="2.130.10.10">
    <property type="entry name" value="YVTN repeat-like/Quinoprotein amine dehydrogenase"/>
    <property type="match status" value="1"/>
</dbReference>
<accession>A0A5J6SLV0</accession>
<keyword evidence="2" id="KW-1185">Reference proteome</keyword>
<dbReference type="KEGG" id="psyo:PB01_08680"/>
<dbReference type="OrthoDB" id="2625211at2"/>
<dbReference type="RefSeq" id="WP_151699833.1">
    <property type="nucleotide sequence ID" value="NZ_CP031223.1"/>
</dbReference>
<protein>
    <submittedName>
        <fullName evidence="1">WD40 repeat domain-containing protein</fullName>
    </submittedName>
</protein>
<sequence>MSSGVSPTPASSDNTTKLATTAFVQTGVQTTDNSLATHVPDYLKHTGYVAATGSVNTYIATLSPMLTAYKEGISLRVKINISNTGASTVNVNGLGAKCIKNSKGAVLETDELVAGSIYTLFYDGTASFILQGEGGDTPINGEVIVDALLEGNITMNDRVIMEPIEYDNPLVLTLTSVNGTPNSYSFSPDNKLLAVRNNTSPFLFIYRVEGDKYTKLPNISPMPTVGSSTGGNAIFSDDGKFFMVTNGEDRTNMGAPLLYAADGETFTNLPQSNTVPSRGSVFVAITCDNNYVPIALDDSPYILIYKRSGNTLTKLANPSGLPASGSWQVAFSPSGLFLAVSWFADGTSASALVVYKRNVDTFTKLANFSTMPPIGRPSYTLAFSPDGKFLLIGGAYNDPTTCE</sequence>
<evidence type="ECO:0000313" key="2">
    <source>
        <dbReference type="Proteomes" id="UP000325517"/>
    </source>
</evidence>
<reference evidence="1 2" key="1">
    <citation type="submission" date="2018-07" db="EMBL/GenBank/DDBJ databases">
        <title>Complete genome sequence of Psychrobacillus sp. PB01, isolated from iceberg, and comparative genome analysis of Psychrobacillus strains.</title>
        <authorList>
            <person name="Lee P.C."/>
        </authorList>
    </citation>
    <scope>NUCLEOTIDE SEQUENCE [LARGE SCALE GENOMIC DNA]</scope>
    <source>
        <strain evidence="1 2">PB01</strain>
    </source>
</reference>
<proteinExistence type="predicted"/>
<dbReference type="SUPFAM" id="SSF75011">
    <property type="entry name" value="3-carboxy-cis,cis-mucoante lactonizing enzyme"/>
    <property type="match status" value="1"/>
</dbReference>
<evidence type="ECO:0000313" key="1">
    <source>
        <dbReference type="EMBL" id="QFF98901.1"/>
    </source>
</evidence>
<name>A0A5J6SLV0_9BACI</name>